<dbReference type="PANTHER" id="PTHR39550:SF1">
    <property type="entry name" value="SLL0658 PROTEIN"/>
    <property type="match status" value="1"/>
</dbReference>
<keyword evidence="2" id="KW-1185">Reference proteome</keyword>
<dbReference type="KEGG" id="tic:FH039_02740"/>
<dbReference type="EMBL" id="CP040846">
    <property type="protein sequence ID" value="QDA30742.1"/>
    <property type="molecule type" value="Genomic_DNA"/>
</dbReference>
<accession>A0A4Y5SKM6</accession>
<evidence type="ECO:0000313" key="2">
    <source>
        <dbReference type="Proteomes" id="UP000306007"/>
    </source>
</evidence>
<reference evidence="1 2" key="1">
    <citation type="submission" date="2019-06" db="EMBL/GenBank/DDBJ databases">
        <title>Thermococcus indicus sp. nov., a Fe(III)-reducing hyperthermophilic archaeon isolated from the Onnuri vent field of the Central Indian Ocean ridge.</title>
        <authorList>
            <person name="Lim J.K."/>
            <person name="Kim Y.J."/>
            <person name="Kwon K.K."/>
        </authorList>
    </citation>
    <scope>NUCLEOTIDE SEQUENCE [LARGE SCALE GENOMIC DNA]</scope>
    <source>
        <strain evidence="1 2">IOH1</strain>
    </source>
</reference>
<sequence length="163" mass="18007">MRAVVNSSPLIFLAKLGLLSILDELFDEVYITDAVYHETVIEGVAHEEALDIAGAGFLKKVSAKNQRLVKFLLEMIDHGEAETIAFALENEIDLVVLDDKDARKVARGFGLRVTGTLGLLILAKERGLIGEVRPYVEELRKRGFRISDEIVEKILKSAGEVTS</sequence>
<dbReference type="Pfam" id="PF11848">
    <property type="entry name" value="DUF3368"/>
    <property type="match status" value="1"/>
</dbReference>
<evidence type="ECO:0000313" key="1">
    <source>
        <dbReference type="EMBL" id="QDA30742.1"/>
    </source>
</evidence>
<name>A0A4Y5SKM6_9EURY</name>
<dbReference type="RefSeq" id="WP_139680124.1">
    <property type="nucleotide sequence ID" value="NZ_CP040846.1"/>
</dbReference>
<protein>
    <submittedName>
        <fullName evidence="1">DUF3368 domain-containing protein</fullName>
    </submittedName>
</protein>
<dbReference type="Proteomes" id="UP000306007">
    <property type="component" value="Chromosome"/>
</dbReference>
<dbReference type="PANTHER" id="PTHR39550">
    <property type="entry name" value="SLL0658 PROTEIN"/>
    <property type="match status" value="1"/>
</dbReference>
<dbReference type="AlphaFoldDB" id="A0A4Y5SKM6"/>
<dbReference type="InterPro" id="IPR021799">
    <property type="entry name" value="PIN-like_prokaryotic"/>
</dbReference>
<dbReference type="OrthoDB" id="323844at2157"/>
<dbReference type="GeneID" id="40474066"/>
<proteinExistence type="predicted"/>
<gene>
    <name evidence="1" type="ORF">FH039_02740</name>
</gene>
<organism evidence="1 2">
    <name type="scientific">Thermococcus indicus</name>
    <dbReference type="NCBI Taxonomy" id="2586643"/>
    <lineage>
        <taxon>Archaea</taxon>
        <taxon>Methanobacteriati</taxon>
        <taxon>Methanobacteriota</taxon>
        <taxon>Thermococci</taxon>
        <taxon>Thermococcales</taxon>
        <taxon>Thermococcaceae</taxon>
        <taxon>Thermococcus</taxon>
    </lineage>
</organism>